<feature type="transmembrane region" description="Helical" evidence="9">
    <location>
        <begin position="131"/>
        <end position="156"/>
    </location>
</feature>
<feature type="transmembrane region" description="Helical" evidence="9">
    <location>
        <begin position="285"/>
        <end position="304"/>
    </location>
</feature>
<feature type="transmembrane region" description="Helical" evidence="9">
    <location>
        <begin position="32"/>
        <end position="53"/>
    </location>
</feature>
<evidence type="ECO:0000256" key="6">
    <source>
        <dbReference type="ARBA" id="ARBA00022989"/>
    </source>
</evidence>
<dbReference type="PIRSF" id="PIRSF006351">
    <property type="entry name" value="PTS_EIIC-Cellobiose"/>
    <property type="match status" value="1"/>
</dbReference>
<keyword evidence="3 8" id="KW-1003">Cell membrane</keyword>
<keyword evidence="4 8" id="KW-0762">Sugar transport</keyword>
<feature type="transmembrane region" description="Helical" evidence="9">
    <location>
        <begin position="176"/>
        <end position="197"/>
    </location>
</feature>
<keyword evidence="7 8" id="KW-0472">Membrane</keyword>
<feature type="transmembrane region" description="Helical" evidence="9">
    <location>
        <begin position="380"/>
        <end position="413"/>
    </location>
</feature>
<dbReference type="PANTHER" id="PTHR33989">
    <property type="match status" value="1"/>
</dbReference>
<keyword evidence="12" id="KW-1185">Reference proteome</keyword>
<dbReference type="InterPro" id="IPR004796">
    <property type="entry name" value="PTS_IIC_cello"/>
</dbReference>
<evidence type="ECO:0000256" key="1">
    <source>
        <dbReference type="ARBA" id="ARBA00004651"/>
    </source>
</evidence>
<keyword evidence="2 8" id="KW-0813">Transport</keyword>
<evidence type="ECO:0000256" key="7">
    <source>
        <dbReference type="ARBA" id="ARBA00023136"/>
    </source>
</evidence>
<evidence type="ECO:0000256" key="3">
    <source>
        <dbReference type="ARBA" id="ARBA00022475"/>
    </source>
</evidence>
<dbReference type="Proteomes" id="UP001144612">
    <property type="component" value="Unassembled WGS sequence"/>
</dbReference>
<evidence type="ECO:0000313" key="11">
    <source>
        <dbReference type="EMBL" id="MCY6959932.1"/>
    </source>
</evidence>
<sequence>MQKLIDFLEKHFVPVAGKIGAQRHLVAIRDGFAVIMPLIIAGSLGVLINSFPIKSYQNFMIGIFGKGWTNFGGNLSNGTIGLMSLLIVCTVSYNLAKSYDADALSSAMVSFASLFMLYAPSLKDPESIPRGFMGATGLFVALFVALITTEIFVRLMKNPKLVIKMPDGVPPAVSRSFAALFPGIIVLVIWAIFQCILSGTGVGSAHQLIYDAIQAPLMGFADSLGSAIVISLLVHVLWFFGLHGTNILAPVFNTVYLTNAEQNIKAFQAGAEKLPHIVTSPFFDAFVHLGGAGATIGLVIAIYISSKRKEKRMVANLSAAPGIFNINEPMMFGLPIVLNAWLVIPFILIPIILTIITYFAMATGLVPKTIALMPWQTPPIIGGFIVTGSIKGALLAAFNLFISVVIYIPFISLGEKMEDKKNRNKEKTVKVQNGISQNK</sequence>
<evidence type="ECO:0000256" key="9">
    <source>
        <dbReference type="SAM" id="Phobius"/>
    </source>
</evidence>
<accession>A0ABT4DCC0</accession>
<keyword evidence="5 9" id="KW-0812">Transmembrane</keyword>
<comment type="function">
    <text evidence="8">The phosphoenolpyruvate-dependent sugar phosphotransferase system (PTS), a major carbohydrate active -transport system, catalyzes the phosphorylation of incoming sugar substrates concomitant with their translocation across the cell membrane.</text>
</comment>
<evidence type="ECO:0000256" key="5">
    <source>
        <dbReference type="ARBA" id="ARBA00022692"/>
    </source>
</evidence>
<feature type="transmembrane region" description="Helical" evidence="9">
    <location>
        <begin position="101"/>
        <end position="119"/>
    </location>
</feature>
<evidence type="ECO:0000256" key="8">
    <source>
        <dbReference type="PIRNR" id="PIRNR006351"/>
    </source>
</evidence>
<protein>
    <recommendedName>
        <fullName evidence="8">Permease IIC component</fullName>
    </recommendedName>
</protein>
<feature type="domain" description="PTS EIIC type-3" evidence="10">
    <location>
        <begin position="8"/>
        <end position="410"/>
    </location>
</feature>
<dbReference type="RefSeq" id="WP_268062367.1">
    <property type="nucleotide sequence ID" value="NZ_JAPQFJ010000017.1"/>
</dbReference>
<keyword evidence="6 9" id="KW-1133">Transmembrane helix</keyword>
<comment type="caution">
    <text evidence="11">The sequence shown here is derived from an EMBL/GenBank/DDBJ whole genome shotgun (WGS) entry which is preliminary data.</text>
</comment>
<name>A0ABT4DCC0_9CLOT</name>
<feature type="transmembrane region" description="Helical" evidence="9">
    <location>
        <begin position="74"/>
        <end position="95"/>
    </location>
</feature>
<dbReference type="Pfam" id="PF02378">
    <property type="entry name" value="PTS_EIIC"/>
    <property type="match status" value="1"/>
</dbReference>
<dbReference type="PANTHER" id="PTHR33989:SF4">
    <property type="entry name" value="PTS SYSTEM N,N'-DIACETYLCHITOBIOSE-SPECIFIC EIIC COMPONENT"/>
    <property type="match status" value="1"/>
</dbReference>
<proteinExistence type="predicted"/>
<evidence type="ECO:0000259" key="10">
    <source>
        <dbReference type="PROSITE" id="PS51105"/>
    </source>
</evidence>
<reference evidence="11" key="1">
    <citation type="submission" date="2022-12" db="EMBL/GenBank/DDBJ databases">
        <title>Clostridium sp. nov., isolated from industrial wastewater.</title>
        <authorList>
            <person name="Jiayan W."/>
        </authorList>
    </citation>
    <scope>NUCLEOTIDE SEQUENCE</scope>
    <source>
        <strain evidence="11">ZC22-4</strain>
    </source>
</reference>
<feature type="transmembrane region" description="Helical" evidence="9">
    <location>
        <begin position="336"/>
        <end position="360"/>
    </location>
</feature>
<evidence type="ECO:0000313" key="12">
    <source>
        <dbReference type="Proteomes" id="UP001144612"/>
    </source>
</evidence>
<organism evidence="11 12">
    <name type="scientific">Clostridium brassicae</name>
    <dbReference type="NCBI Taxonomy" id="2999072"/>
    <lineage>
        <taxon>Bacteria</taxon>
        <taxon>Bacillati</taxon>
        <taxon>Bacillota</taxon>
        <taxon>Clostridia</taxon>
        <taxon>Eubacteriales</taxon>
        <taxon>Clostridiaceae</taxon>
        <taxon>Clostridium</taxon>
    </lineage>
</organism>
<dbReference type="NCBIfam" id="TIGR00410">
    <property type="entry name" value="lacE"/>
    <property type="match status" value="1"/>
</dbReference>
<dbReference type="PROSITE" id="PS51105">
    <property type="entry name" value="PTS_EIIC_TYPE_3"/>
    <property type="match status" value="1"/>
</dbReference>
<dbReference type="InterPro" id="IPR004501">
    <property type="entry name" value="PTS_EIIC_3"/>
</dbReference>
<evidence type="ECO:0000256" key="2">
    <source>
        <dbReference type="ARBA" id="ARBA00022448"/>
    </source>
</evidence>
<dbReference type="InterPro" id="IPR003352">
    <property type="entry name" value="PTS_EIIC"/>
</dbReference>
<dbReference type="InterPro" id="IPR051088">
    <property type="entry name" value="PTS_Sugar-EIIC/EIIB"/>
</dbReference>
<evidence type="ECO:0000256" key="4">
    <source>
        <dbReference type="ARBA" id="ARBA00022597"/>
    </source>
</evidence>
<dbReference type="EMBL" id="JAPQFJ010000017">
    <property type="protein sequence ID" value="MCY6959932.1"/>
    <property type="molecule type" value="Genomic_DNA"/>
</dbReference>
<gene>
    <name evidence="11" type="ORF">OW729_15020</name>
</gene>
<feature type="transmembrane region" description="Helical" evidence="9">
    <location>
        <begin position="217"/>
        <end position="240"/>
    </location>
</feature>
<comment type="subcellular location">
    <subcellularLocation>
        <location evidence="1">Cell membrane</location>
        <topology evidence="1">Multi-pass membrane protein</topology>
    </subcellularLocation>
</comment>